<dbReference type="Pfam" id="PF02502">
    <property type="entry name" value="LacAB_rpiB"/>
    <property type="match status" value="1"/>
</dbReference>
<dbReference type="PANTHER" id="PTHR30345:SF0">
    <property type="entry name" value="DNA DAMAGE-REPAIR_TOLERATION PROTEIN DRT102"/>
    <property type="match status" value="1"/>
</dbReference>
<keyword evidence="2" id="KW-0413">Isomerase</keyword>
<protein>
    <submittedName>
        <fullName evidence="2">Sugar phosphate isomerase YwlF</fullName>
        <ecNumber evidence="2">5.3.1.-</ecNumber>
    </submittedName>
</protein>
<evidence type="ECO:0000313" key="2">
    <source>
        <dbReference type="EMBL" id="QDV09130.1"/>
    </source>
</evidence>
<dbReference type="NCBIfam" id="TIGR00689">
    <property type="entry name" value="rpiB_lacA_lacB"/>
    <property type="match status" value="1"/>
</dbReference>
<dbReference type="EC" id="5.3.1.-" evidence="2"/>
<dbReference type="GO" id="GO:0019316">
    <property type="term" value="P:D-allose catabolic process"/>
    <property type="evidence" value="ECO:0007669"/>
    <property type="project" value="TreeGrafter"/>
</dbReference>
<organism evidence="2 3">
    <name type="scientific">Saltatorellus ferox</name>
    <dbReference type="NCBI Taxonomy" id="2528018"/>
    <lineage>
        <taxon>Bacteria</taxon>
        <taxon>Pseudomonadati</taxon>
        <taxon>Planctomycetota</taxon>
        <taxon>Planctomycetia</taxon>
        <taxon>Planctomycetia incertae sedis</taxon>
        <taxon>Saltatorellus</taxon>
    </lineage>
</organism>
<keyword evidence="3" id="KW-1185">Reference proteome</keyword>
<dbReference type="InterPro" id="IPR003500">
    <property type="entry name" value="RpiB_LacA_LacB"/>
</dbReference>
<reference evidence="2 3" key="1">
    <citation type="submission" date="2019-02" db="EMBL/GenBank/DDBJ databases">
        <title>Deep-cultivation of Planctomycetes and their phenomic and genomic characterization uncovers novel biology.</title>
        <authorList>
            <person name="Wiegand S."/>
            <person name="Jogler M."/>
            <person name="Boedeker C."/>
            <person name="Pinto D."/>
            <person name="Vollmers J."/>
            <person name="Rivas-Marin E."/>
            <person name="Kohn T."/>
            <person name="Peeters S.H."/>
            <person name="Heuer A."/>
            <person name="Rast P."/>
            <person name="Oberbeckmann S."/>
            <person name="Bunk B."/>
            <person name="Jeske O."/>
            <person name="Meyerdierks A."/>
            <person name="Storesund J.E."/>
            <person name="Kallscheuer N."/>
            <person name="Luecker S."/>
            <person name="Lage O.M."/>
            <person name="Pohl T."/>
            <person name="Merkel B.J."/>
            <person name="Hornburger P."/>
            <person name="Mueller R.-W."/>
            <person name="Bruemmer F."/>
            <person name="Labrenz M."/>
            <person name="Spormann A.M."/>
            <person name="Op den Camp H."/>
            <person name="Overmann J."/>
            <person name="Amann R."/>
            <person name="Jetten M.S.M."/>
            <person name="Mascher T."/>
            <person name="Medema M.H."/>
            <person name="Devos D.P."/>
            <person name="Kaster A.-K."/>
            <person name="Ovreas L."/>
            <person name="Rohde M."/>
            <person name="Galperin M.Y."/>
            <person name="Jogler C."/>
        </authorList>
    </citation>
    <scope>NUCLEOTIDE SEQUENCE [LARGE SCALE GENOMIC DNA]</scope>
    <source>
        <strain evidence="2 3">Poly30</strain>
    </source>
</reference>
<dbReference type="Proteomes" id="UP000320390">
    <property type="component" value="Chromosome"/>
</dbReference>
<proteinExistence type="inferred from homology"/>
<sequence length="233" mass="24603">MTPSKHREDRDLVAEALVRAAAPGSQLVTPPGSRLTPLARDLAFDKGITFTTGRYAEPAGPVGPGGFRRRSNRIAVASDHGGFALKDQLIPLLKEMGERPVDLGPAAASPSVDYPDFARLVAAEVSGGRADFGIIVDGAGIGSAMVANKLPGVKAANCWNEASARNAREHNHANVLTLGSGHLDLAAARLVIAAFLTTDPGDDRHARRAKKLDAVEAEYLRTSQITAHFEEGR</sequence>
<dbReference type="PANTHER" id="PTHR30345">
    <property type="entry name" value="RIBOSE-5-PHOSPHATE ISOMERASE B"/>
    <property type="match status" value="1"/>
</dbReference>
<dbReference type="NCBIfam" id="NF004051">
    <property type="entry name" value="PRK05571.1"/>
    <property type="match status" value="1"/>
</dbReference>
<dbReference type="EMBL" id="CP036434">
    <property type="protein sequence ID" value="QDV09130.1"/>
    <property type="molecule type" value="Genomic_DNA"/>
</dbReference>
<name>A0A518EYG0_9BACT</name>
<dbReference type="GO" id="GO:0004751">
    <property type="term" value="F:ribose-5-phosphate isomerase activity"/>
    <property type="evidence" value="ECO:0007669"/>
    <property type="project" value="TreeGrafter"/>
</dbReference>
<evidence type="ECO:0000256" key="1">
    <source>
        <dbReference type="ARBA" id="ARBA00008754"/>
    </source>
</evidence>
<dbReference type="Gene3D" id="3.40.1400.10">
    <property type="entry name" value="Sugar-phosphate isomerase, RpiB/LacA/LacB"/>
    <property type="match status" value="1"/>
</dbReference>
<dbReference type="RefSeq" id="WP_419190533.1">
    <property type="nucleotide sequence ID" value="NZ_CP036434.1"/>
</dbReference>
<dbReference type="GO" id="GO:0009052">
    <property type="term" value="P:pentose-phosphate shunt, non-oxidative branch"/>
    <property type="evidence" value="ECO:0007669"/>
    <property type="project" value="TreeGrafter"/>
</dbReference>
<accession>A0A518EYG0</accession>
<dbReference type="SUPFAM" id="SSF89623">
    <property type="entry name" value="Ribose/Galactose isomerase RpiB/AlsB"/>
    <property type="match status" value="1"/>
</dbReference>
<evidence type="ECO:0000313" key="3">
    <source>
        <dbReference type="Proteomes" id="UP000320390"/>
    </source>
</evidence>
<dbReference type="InterPro" id="IPR036569">
    <property type="entry name" value="RpiB_LacA_LacB_sf"/>
</dbReference>
<dbReference type="AlphaFoldDB" id="A0A518EYG0"/>
<comment type="similarity">
    <text evidence="1">Belongs to the LacAB/RpiB family.</text>
</comment>
<gene>
    <name evidence="2" type="primary">ywlF</name>
    <name evidence="2" type="ORF">Poly30_46870</name>
</gene>